<dbReference type="Proteomes" id="UP000295083">
    <property type="component" value="Unassembled WGS sequence"/>
</dbReference>
<dbReference type="SMART" id="SM00220">
    <property type="entry name" value="S_TKc"/>
    <property type="match status" value="1"/>
</dbReference>
<dbReference type="PROSITE" id="PS50011">
    <property type="entry name" value="PROTEIN_KINASE_DOM"/>
    <property type="match status" value="1"/>
</dbReference>
<dbReference type="GO" id="GO:0005524">
    <property type="term" value="F:ATP binding"/>
    <property type="evidence" value="ECO:0007669"/>
    <property type="project" value="InterPro"/>
</dbReference>
<sequence>MSSSSPIRQEFDQLLQDPKVRRLNYEGKTFFVPSRIVEWMHRTPDGSTSSNGIRLFEAIYSEELACYEFAVKSYFEHYDDVYRMESEAFRGFNGSRSSKSKPLGVVKYLGEWTRHDSSGSDTYHIMLEYGDLDLDEFLAGIYPPVLNQEIISFWESMFGVAKTLASIHQLQHEWEKKSEEYIGWHGDVKPDNILRVRGQFKLADFGFTKFEKREIGKTPTTTLLGGTRTYGAPERDQSQPHNSTLSYSTTIDTWSLGCVFSAVATWVILGSRAYQDYGKRRKMAICELLSKKKDNTGISLPNNRDAFHDGTEIFVVDNAATMKTHWYNVKITLLALAMKIGPLDEDGLDLVYTLGNAHNINGAKAWKIPHKFEKSLEDTLADIDPGNNTDMATTLAKLFDGYTNYGKKQTLIVLTDGLWGGSDKTNDVENVIKDFVKKLKKNLKKAESRWFSIQFISFGDDERALKRLEGLDDHLDTE</sequence>
<dbReference type="GO" id="GO:0004674">
    <property type="term" value="F:protein serine/threonine kinase activity"/>
    <property type="evidence" value="ECO:0007669"/>
    <property type="project" value="TreeGrafter"/>
</dbReference>
<organism evidence="3 4">
    <name type="scientific">Colletotrichum spinosum</name>
    <dbReference type="NCBI Taxonomy" id="1347390"/>
    <lineage>
        <taxon>Eukaryota</taxon>
        <taxon>Fungi</taxon>
        <taxon>Dikarya</taxon>
        <taxon>Ascomycota</taxon>
        <taxon>Pezizomycotina</taxon>
        <taxon>Sordariomycetes</taxon>
        <taxon>Hypocreomycetidae</taxon>
        <taxon>Glomerellales</taxon>
        <taxon>Glomerellaceae</taxon>
        <taxon>Colletotrichum</taxon>
        <taxon>Colletotrichum orbiculare species complex</taxon>
    </lineage>
</organism>
<evidence type="ECO:0000313" key="3">
    <source>
        <dbReference type="EMBL" id="TDZ37404.1"/>
    </source>
</evidence>
<dbReference type="SUPFAM" id="SSF53300">
    <property type="entry name" value="vWA-like"/>
    <property type="match status" value="1"/>
</dbReference>
<keyword evidence="3" id="KW-0808">Transferase</keyword>
<dbReference type="InterPro" id="IPR000719">
    <property type="entry name" value="Prot_kinase_dom"/>
</dbReference>
<feature type="region of interest" description="Disordered" evidence="1">
    <location>
        <begin position="223"/>
        <end position="243"/>
    </location>
</feature>
<comment type="caution">
    <text evidence="3">The sequence shown here is derived from an EMBL/GenBank/DDBJ whole genome shotgun (WGS) entry which is preliminary data.</text>
</comment>
<dbReference type="EMBL" id="QAPG01000024">
    <property type="protein sequence ID" value="TDZ37404.1"/>
    <property type="molecule type" value="Genomic_DNA"/>
</dbReference>
<dbReference type="SUPFAM" id="SSF56112">
    <property type="entry name" value="Protein kinase-like (PK-like)"/>
    <property type="match status" value="1"/>
</dbReference>
<reference evidence="3 4" key="1">
    <citation type="submission" date="2018-11" db="EMBL/GenBank/DDBJ databases">
        <title>Genome sequence and assembly of Colletotrichum spinosum.</title>
        <authorList>
            <person name="Gan P."/>
            <person name="Shirasu K."/>
        </authorList>
    </citation>
    <scope>NUCLEOTIDE SEQUENCE [LARGE SCALE GENOMIC DNA]</scope>
    <source>
        <strain evidence="3 4">CBS 515.97</strain>
    </source>
</reference>
<dbReference type="PANTHER" id="PTHR24359:SF1">
    <property type="entry name" value="INHIBITOR OF NUCLEAR FACTOR KAPPA-B KINASE EPSILON SUBUNIT HOMOLOG 1-RELATED"/>
    <property type="match status" value="1"/>
</dbReference>
<dbReference type="PANTHER" id="PTHR24359">
    <property type="entry name" value="SERINE/THREONINE-PROTEIN KINASE SBK1"/>
    <property type="match status" value="1"/>
</dbReference>
<proteinExistence type="predicted"/>
<gene>
    <name evidence="3" type="ORF">C8035_v007058</name>
</gene>
<keyword evidence="3" id="KW-0418">Kinase</keyword>
<name>A0A4R8QM03_9PEZI</name>
<dbReference type="Pfam" id="PF00069">
    <property type="entry name" value="Pkinase"/>
    <property type="match status" value="1"/>
</dbReference>
<evidence type="ECO:0000259" key="2">
    <source>
        <dbReference type="PROSITE" id="PS50011"/>
    </source>
</evidence>
<feature type="domain" description="Protein kinase" evidence="2">
    <location>
        <begin position="20"/>
        <end position="403"/>
    </location>
</feature>
<keyword evidence="4" id="KW-1185">Reference proteome</keyword>
<dbReference type="InterPro" id="IPR011009">
    <property type="entry name" value="Kinase-like_dom_sf"/>
</dbReference>
<protein>
    <submittedName>
        <fullName evidence="3">Putative serine/threonine-protein kinase MPS1-like protein</fullName>
    </submittedName>
</protein>
<evidence type="ECO:0000256" key="1">
    <source>
        <dbReference type="SAM" id="MobiDB-lite"/>
    </source>
</evidence>
<dbReference type="InterPro" id="IPR036465">
    <property type="entry name" value="vWFA_dom_sf"/>
</dbReference>
<accession>A0A4R8QM03</accession>
<evidence type="ECO:0000313" key="4">
    <source>
        <dbReference type="Proteomes" id="UP000295083"/>
    </source>
</evidence>
<dbReference type="Gene3D" id="1.10.510.10">
    <property type="entry name" value="Transferase(Phosphotransferase) domain 1"/>
    <property type="match status" value="1"/>
</dbReference>
<dbReference type="AlphaFoldDB" id="A0A4R8QM03"/>